<evidence type="ECO:0000313" key="7">
    <source>
        <dbReference type="RefSeq" id="XP_020854908.1"/>
    </source>
</evidence>
<organism evidence="6 7">
    <name type="scientific">Phascolarctos cinereus</name>
    <name type="common">Koala</name>
    <dbReference type="NCBI Taxonomy" id="38626"/>
    <lineage>
        <taxon>Eukaryota</taxon>
        <taxon>Metazoa</taxon>
        <taxon>Chordata</taxon>
        <taxon>Craniata</taxon>
        <taxon>Vertebrata</taxon>
        <taxon>Euteleostomi</taxon>
        <taxon>Mammalia</taxon>
        <taxon>Metatheria</taxon>
        <taxon>Diprotodontia</taxon>
        <taxon>Phascolarctidae</taxon>
        <taxon>Phascolarctos</taxon>
    </lineage>
</organism>
<keyword evidence="6" id="KW-1185">Reference proteome</keyword>
<dbReference type="InterPro" id="IPR046350">
    <property type="entry name" value="Cystatin_sf"/>
</dbReference>
<dbReference type="SUPFAM" id="SSF54403">
    <property type="entry name" value="Cystatin/monellin"/>
    <property type="match status" value="1"/>
</dbReference>
<dbReference type="GO" id="GO:0001530">
    <property type="term" value="F:lipopolysaccharide binding"/>
    <property type="evidence" value="ECO:0007669"/>
    <property type="project" value="TreeGrafter"/>
</dbReference>
<proteinExistence type="inferred from homology"/>
<protein>
    <submittedName>
        <fullName evidence="7">Cathelicidin-7-like</fullName>
    </submittedName>
</protein>
<evidence type="ECO:0000256" key="1">
    <source>
        <dbReference type="ARBA" id="ARBA00004613"/>
    </source>
</evidence>
<dbReference type="GO" id="GO:0045087">
    <property type="term" value="P:innate immune response"/>
    <property type="evidence" value="ECO:0007669"/>
    <property type="project" value="TreeGrafter"/>
</dbReference>
<accession>A0A6P5LA47</accession>
<evidence type="ECO:0000313" key="6">
    <source>
        <dbReference type="Proteomes" id="UP000515140"/>
    </source>
</evidence>
<feature type="signal peptide" evidence="5">
    <location>
        <begin position="1"/>
        <end position="20"/>
    </location>
</feature>
<dbReference type="GO" id="GO:0050830">
    <property type="term" value="P:defense response to Gram-positive bacterium"/>
    <property type="evidence" value="ECO:0007669"/>
    <property type="project" value="TreeGrafter"/>
</dbReference>
<dbReference type="AlphaFoldDB" id="A0A6P5LA47"/>
<evidence type="ECO:0000256" key="4">
    <source>
        <dbReference type="ARBA" id="ARBA00023157"/>
    </source>
</evidence>
<evidence type="ECO:0000256" key="2">
    <source>
        <dbReference type="ARBA" id="ARBA00005320"/>
    </source>
</evidence>
<dbReference type="PANTHER" id="PTHR10206">
    <property type="entry name" value="CATHELICIDIN"/>
    <property type="match status" value="1"/>
</dbReference>
<dbReference type="RefSeq" id="XP_020854908.1">
    <property type="nucleotide sequence ID" value="XM_020999249.1"/>
</dbReference>
<comment type="subcellular location">
    <subcellularLocation>
        <location evidence="1">Secreted</location>
    </subcellularLocation>
</comment>
<dbReference type="Gene3D" id="3.10.450.10">
    <property type="match status" value="1"/>
</dbReference>
<dbReference type="GO" id="GO:0005615">
    <property type="term" value="C:extracellular space"/>
    <property type="evidence" value="ECO:0007669"/>
    <property type="project" value="TreeGrafter"/>
</dbReference>
<name>A0A6P5LA47_PHACI</name>
<dbReference type="GO" id="GO:0050829">
    <property type="term" value="P:defense response to Gram-negative bacterium"/>
    <property type="evidence" value="ECO:0007669"/>
    <property type="project" value="TreeGrafter"/>
</dbReference>
<evidence type="ECO:0000256" key="3">
    <source>
        <dbReference type="ARBA" id="ARBA00022525"/>
    </source>
</evidence>
<dbReference type="PANTHER" id="PTHR10206:SF2">
    <property type="entry name" value="CATHELICIDIN ANTIMICROBIAL PEPTIDE"/>
    <property type="match status" value="1"/>
</dbReference>
<gene>
    <name evidence="7" type="primary">LOC110217090</name>
</gene>
<dbReference type="KEGG" id="pcw:110217090"/>
<evidence type="ECO:0000256" key="5">
    <source>
        <dbReference type="SAM" id="SignalP"/>
    </source>
</evidence>
<keyword evidence="4" id="KW-1015">Disulfide bond</keyword>
<comment type="similarity">
    <text evidence="2">Belongs to the cathelicidin family.</text>
</comment>
<dbReference type="InParanoid" id="A0A6P5LA47"/>
<sequence>MAGFRIGLPLFLLGLIEVKAANIKGLTYYDALTMAVTYFNKETDEKNSFWFTAAEPPPDWNTSREPYHVSFTAKETDCLTAENITPVTCAFKKNGSDTTGLDEFRGPFQH</sequence>
<reference evidence="7" key="1">
    <citation type="submission" date="2025-08" db="UniProtKB">
        <authorList>
            <consortium name="RefSeq"/>
        </authorList>
    </citation>
    <scope>IDENTIFICATION</scope>
    <source>
        <tissue evidence="7">Spleen</tissue>
    </source>
</reference>
<feature type="chain" id="PRO_5028220030" evidence="5">
    <location>
        <begin position="21"/>
        <end position="110"/>
    </location>
</feature>
<dbReference type="InterPro" id="IPR001894">
    <property type="entry name" value="Cathelicidin-like"/>
</dbReference>
<keyword evidence="3" id="KW-0964">Secreted</keyword>
<dbReference type="Proteomes" id="UP000515140">
    <property type="component" value="Unplaced"/>
</dbReference>
<dbReference type="GeneID" id="110217090"/>
<dbReference type="GO" id="GO:0061844">
    <property type="term" value="P:antimicrobial humoral immune response mediated by antimicrobial peptide"/>
    <property type="evidence" value="ECO:0007669"/>
    <property type="project" value="TreeGrafter"/>
</dbReference>
<keyword evidence="5" id="KW-0732">Signal</keyword>
<dbReference type="Pfam" id="PF00666">
    <property type="entry name" value="Cathelicidins"/>
    <property type="match status" value="1"/>
</dbReference>